<evidence type="ECO:0000313" key="1">
    <source>
        <dbReference type="EMBL" id="GAA2071010.1"/>
    </source>
</evidence>
<dbReference type="EMBL" id="BAAAPE010000007">
    <property type="protein sequence ID" value="GAA2071010.1"/>
    <property type="molecule type" value="Genomic_DNA"/>
</dbReference>
<evidence type="ECO:0000313" key="2">
    <source>
        <dbReference type="Proteomes" id="UP001500016"/>
    </source>
</evidence>
<keyword evidence="2" id="KW-1185">Reference proteome</keyword>
<dbReference type="RefSeq" id="WP_344526688.1">
    <property type="nucleotide sequence ID" value="NZ_BAAAPE010000007.1"/>
</dbReference>
<proteinExistence type="predicted"/>
<accession>A0ABN2VSW7</accession>
<dbReference type="Proteomes" id="UP001500016">
    <property type="component" value="Unassembled WGS sequence"/>
</dbReference>
<reference evidence="1 2" key="1">
    <citation type="journal article" date="2019" name="Int. J. Syst. Evol. Microbiol.">
        <title>The Global Catalogue of Microorganisms (GCM) 10K type strain sequencing project: providing services to taxonomists for standard genome sequencing and annotation.</title>
        <authorList>
            <consortium name="The Broad Institute Genomics Platform"/>
            <consortium name="The Broad Institute Genome Sequencing Center for Infectious Disease"/>
            <person name="Wu L."/>
            <person name="Ma J."/>
        </authorList>
    </citation>
    <scope>NUCLEOTIDE SEQUENCE [LARGE SCALE GENOMIC DNA]</scope>
    <source>
        <strain evidence="1 2">JCM 15478</strain>
    </source>
</reference>
<name>A0ABN2VSW7_9ACTN</name>
<organism evidence="1 2">
    <name type="scientific">Streptomyces albiaxialis</name>
    <dbReference type="NCBI Taxonomy" id="329523"/>
    <lineage>
        <taxon>Bacteria</taxon>
        <taxon>Bacillati</taxon>
        <taxon>Actinomycetota</taxon>
        <taxon>Actinomycetes</taxon>
        <taxon>Kitasatosporales</taxon>
        <taxon>Streptomycetaceae</taxon>
        <taxon>Streptomyces</taxon>
    </lineage>
</organism>
<protein>
    <submittedName>
        <fullName evidence="1">Uncharacterized protein</fullName>
    </submittedName>
</protein>
<gene>
    <name evidence="1" type="ORF">GCM10009801_22160</name>
</gene>
<comment type="caution">
    <text evidence="1">The sequence shown here is derived from an EMBL/GenBank/DDBJ whole genome shotgun (WGS) entry which is preliminary data.</text>
</comment>
<sequence length="67" mass="6843">MARAVAVLARRRPDGADTRVVQLNGGPGVVFSAHGTPVLAAVPHLLDGAVADLHVVTAPRKLRGVTA</sequence>